<name>A0A8R1Y1P2_ONCVO</name>
<evidence type="ECO:0000313" key="3">
    <source>
        <dbReference type="Proteomes" id="UP000024404"/>
    </source>
</evidence>
<dbReference type="EnsemblMetazoa" id="OVOC6410.1">
    <property type="protein sequence ID" value="OVOC6410.1"/>
    <property type="gene ID" value="WBGene00243219"/>
</dbReference>
<evidence type="ECO:0000313" key="2">
    <source>
        <dbReference type="EnsemblMetazoa" id="OVOC6410.1"/>
    </source>
</evidence>
<keyword evidence="1" id="KW-0812">Transmembrane</keyword>
<sequence length="80" mass="9391">MISSFPEKWLYQTYCDSRYRTAAELKFRNQIKKKKVFTAITAVFLFLPELFLLLFAFYVVQIGCSYMIRVCTGNAGSRKE</sequence>
<reference evidence="2" key="2">
    <citation type="submission" date="2022-06" db="UniProtKB">
        <authorList>
            <consortium name="EnsemblMetazoa"/>
        </authorList>
    </citation>
    <scope>IDENTIFICATION</scope>
</reference>
<keyword evidence="3" id="KW-1185">Reference proteome</keyword>
<organism evidence="2 3">
    <name type="scientific">Onchocerca volvulus</name>
    <dbReference type="NCBI Taxonomy" id="6282"/>
    <lineage>
        <taxon>Eukaryota</taxon>
        <taxon>Metazoa</taxon>
        <taxon>Ecdysozoa</taxon>
        <taxon>Nematoda</taxon>
        <taxon>Chromadorea</taxon>
        <taxon>Rhabditida</taxon>
        <taxon>Spirurina</taxon>
        <taxon>Spiruromorpha</taxon>
        <taxon>Filarioidea</taxon>
        <taxon>Onchocercidae</taxon>
        <taxon>Onchocerca</taxon>
    </lineage>
</organism>
<evidence type="ECO:0000256" key="1">
    <source>
        <dbReference type="SAM" id="Phobius"/>
    </source>
</evidence>
<accession>A0A8R1Y1P2</accession>
<proteinExistence type="predicted"/>
<dbReference type="Proteomes" id="UP000024404">
    <property type="component" value="Unassembled WGS sequence"/>
</dbReference>
<dbReference type="EMBL" id="CMVM020000172">
    <property type="status" value="NOT_ANNOTATED_CDS"/>
    <property type="molecule type" value="Genomic_DNA"/>
</dbReference>
<feature type="transmembrane region" description="Helical" evidence="1">
    <location>
        <begin position="36"/>
        <end position="60"/>
    </location>
</feature>
<keyword evidence="1" id="KW-1133">Transmembrane helix</keyword>
<keyword evidence="1" id="KW-0472">Membrane</keyword>
<reference evidence="3" key="1">
    <citation type="submission" date="2013-10" db="EMBL/GenBank/DDBJ databases">
        <title>Genome sequencing of Onchocerca volvulus.</title>
        <authorList>
            <person name="Cotton J."/>
            <person name="Tsai J."/>
            <person name="Stanley E."/>
            <person name="Tracey A."/>
            <person name="Holroyd N."/>
            <person name="Lustigman S."/>
            <person name="Berriman M."/>
        </authorList>
    </citation>
    <scope>NUCLEOTIDE SEQUENCE</scope>
</reference>
<dbReference type="AlphaFoldDB" id="A0A8R1Y1P2"/>
<protein>
    <submittedName>
        <fullName evidence="2">Uncharacterized protein</fullName>
    </submittedName>
</protein>